<evidence type="ECO:0000313" key="2">
    <source>
        <dbReference type="EMBL" id="SHF18664.1"/>
    </source>
</evidence>
<dbReference type="SUPFAM" id="SSF160574">
    <property type="entry name" value="BT0923-like"/>
    <property type="match status" value="1"/>
</dbReference>
<dbReference type="AlphaFoldDB" id="A0A1M4ZKZ1"/>
<organism evidence="2 3">
    <name type="scientific">Flavisolibacter ginsengisoli DSM 18119</name>
    <dbReference type="NCBI Taxonomy" id="1121884"/>
    <lineage>
        <taxon>Bacteria</taxon>
        <taxon>Pseudomonadati</taxon>
        <taxon>Bacteroidota</taxon>
        <taxon>Chitinophagia</taxon>
        <taxon>Chitinophagales</taxon>
        <taxon>Chitinophagaceae</taxon>
        <taxon>Flavisolibacter</taxon>
    </lineage>
</organism>
<sequence length="170" mass="18951">MKLKVLSLVLATVFFFSCGTTYNSTTSNAAYGLPANIRTGFIAKYPDATNVTYTQYDAANAPIDWELNGWSPLTSSDYTVSFDMGGRKYNAWYTANGTWVGTTYAITDYTTLPYAVNTMLKDKYKDYTIESAQRESWKDQVGYELILVNGDTKTKVLVDANGNVLKEKAK</sequence>
<dbReference type="Pfam" id="PF11396">
    <property type="entry name" value="PepSY_like"/>
    <property type="match status" value="1"/>
</dbReference>
<proteinExistence type="predicted"/>
<dbReference type="Gene3D" id="3.10.450.360">
    <property type="match status" value="1"/>
</dbReference>
<dbReference type="RefSeq" id="WP_072835180.1">
    <property type="nucleotide sequence ID" value="NZ_FQUU01000007.1"/>
</dbReference>
<dbReference type="OrthoDB" id="1121502at2"/>
<evidence type="ECO:0000259" key="1">
    <source>
        <dbReference type="Pfam" id="PF11396"/>
    </source>
</evidence>
<feature type="domain" description="Putative beta-lactamase-inhibitor-like PepSY-like" evidence="1">
    <location>
        <begin position="77"/>
        <end position="166"/>
    </location>
</feature>
<accession>A0A1M4ZKZ1</accession>
<dbReference type="EMBL" id="FQUU01000007">
    <property type="protein sequence ID" value="SHF18664.1"/>
    <property type="molecule type" value="Genomic_DNA"/>
</dbReference>
<gene>
    <name evidence="2" type="ORF">SAMN02745131_01982</name>
</gene>
<protein>
    <submittedName>
        <fullName evidence="2">Putative beta-lactamase-inhibitor-like, PepSY-like</fullName>
    </submittedName>
</protein>
<name>A0A1M4ZKZ1_9BACT</name>
<keyword evidence="3" id="KW-1185">Reference proteome</keyword>
<dbReference type="InterPro" id="IPR021533">
    <property type="entry name" value="PepSY-like"/>
</dbReference>
<evidence type="ECO:0000313" key="3">
    <source>
        <dbReference type="Proteomes" id="UP000184048"/>
    </source>
</evidence>
<dbReference type="PROSITE" id="PS51257">
    <property type="entry name" value="PROKAR_LIPOPROTEIN"/>
    <property type="match status" value="1"/>
</dbReference>
<reference evidence="2 3" key="1">
    <citation type="submission" date="2016-11" db="EMBL/GenBank/DDBJ databases">
        <authorList>
            <person name="Jaros S."/>
            <person name="Januszkiewicz K."/>
            <person name="Wedrychowicz H."/>
        </authorList>
    </citation>
    <scope>NUCLEOTIDE SEQUENCE [LARGE SCALE GENOMIC DNA]</scope>
    <source>
        <strain evidence="2 3">DSM 18119</strain>
    </source>
</reference>
<dbReference type="Proteomes" id="UP000184048">
    <property type="component" value="Unassembled WGS sequence"/>
</dbReference>